<dbReference type="Proteomes" id="UP001530293">
    <property type="component" value="Unassembled WGS sequence"/>
</dbReference>
<feature type="compositionally biased region" description="Acidic residues" evidence="1">
    <location>
        <begin position="183"/>
        <end position="198"/>
    </location>
</feature>
<sequence>MTSDDFDAFVGVGGKNATSNENDGSGMNSDLVNGNGGGGGRGQSHPSQNNDGDTGGLLGIMIDSSSAVAMVDADADGGAPLEIENTASSTETMPMEIFGGRPGDGINCTHPVVNGSSFNSHGQPSITEQDVLALFGGADSAGGVQATDDDAQQQQQDDAAEVVESYNYLHNHLNNNSNSNSYDESDDDDYDSQNDDGDLIDMVGWDLRRQRLDDDGADDCDPPSFGVDKNTPALDVNSKAEMNTTTNNASKANGVRRGLFGGWRSDRLPKGADVGGGVNAMTPISLSATSLSSSLSNPPSWSNVSDTASNLPPTTSNNRGGGLFRSRSNNASSTSSIPPSKAFHDGDSSYLRVPRDGIDEAALAYGEGGITGDTIDHHRNSYNDDGEGDVSEENGEEEEEDHDNRLRSGDHIFVWQSYGINPRAYQRHAVVFSVTKRLDGEHPREEEDEVGISFDIDTLYSDQKEGKDIEVTVVSFYHFQQHHASHEAARAKQAASGDSRGKRSGCRRESLEEFIGQDGMKKRKPIHKVRYGRKVKRGLLSQKAGVGTALKKDEVGLILARVQYLLDHPDHLPDHSALSANGECASLWCLTGRWCSLQGASILAVTSVGQAGGALLAGGILSNLTVLVPMPGIWGMAGWFWYVPATVAYPFLVPMLVTLGMASLVPLEILRRNRKKWRGITDGLNHQFWSDTSDAVKEEYFGVMATAEKQAEMRSFFGVRDGDVSTTDDARYMPVGGMPGGPDGSDDDEDEALAIQQMEASCQNIAADMNVDLSGRPPSKERPQGSGGWGSFIGSMKKKDSGTSDGSMETERFHTSY</sequence>
<feature type="transmembrane region" description="Helical" evidence="2">
    <location>
        <begin position="624"/>
        <end position="642"/>
    </location>
</feature>
<feature type="compositionally biased region" description="Low complexity" evidence="1">
    <location>
        <begin position="289"/>
        <end position="305"/>
    </location>
</feature>
<evidence type="ECO:0000256" key="2">
    <source>
        <dbReference type="SAM" id="Phobius"/>
    </source>
</evidence>
<evidence type="ECO:0000313" key="3">
    <source>
        <dbReference type="EMBL" id="KAL3760409.1"/>
    </source>
</evidence>
<evidence type="ECO:0000256" key="1">
    <source>
        <dbReference type="SAM" id="MobiDB-lite"/>
    </source>
</evidence>
<keyword evidence="2" id="KW-0472">Membrane</keyword>
<feature type="compositionally biased region" description="Polar residues" evidence="1">
    <location>
        <begin position="306"/>
        <end position="318"/>
    </location>
</feature>
<name>A0ABD3MCP6_9STRA</name>
<feature type="compositionally biased region" description="Acidic residues" evidence="1">
    <location>
        <begin position="384"/>
        <end position="401"/>
    </location>
</feature>
<feature type="region of interest" description="Disordered" evidence="1">
    <location>
        <begin position="369"/>
        <end position="404"/>
    </location>
</feature>
<protein>
    <submittedName>
        <fullName evidence="3">Uncharacterized protein</fullName>
    </submittedName>
</protein>
<reference evidence="3 4" key="1">
    <citation type="submission" date="2024-10" db="EMBL/GenBank/DDBJ databases">
        <title>Updated reference genomes for cyclostephanoid diatoms.</title>
        <authorList>
            <person name="Roberts W.R."/>
            <person name="Alverson A.J."/>
        </authorList>
    </citation>
    <scope>NUCLEOTIDE SEQUENCE [LARGE SCALE GENOMIC DNA]</scope>
    <source>
        <strain evidence="3 4">AJA232-27</strain>
    </source>
</reference>
<keyword evidence="2" id="KW-0812">Transmembrane</keyword>
<proteinExistence type="predicted"/>
<keyword evidence="4" id="KW-1185">Reference proteome</keyword>
<feature type="compositionally biased region" description="Low complexity" evidence="1">
    <location>
        <begin position="325"/>
        <end position="340"/>
    </location>
</feature>
<feature type="region of interest" description="Disordered" evidence="1">
    <location>
        <begin position="171"/>
        <end position="198"/>
    </location>
</feature>
<comment type="caution">
    <text evidence="3">The sequence shown here is derived from an EMBL/GenBank/DDBJ whole genome shotgun (WGS) entry which is preliminary data.</text>
</comment>
<feature type="compositionally biased region" description="Low complexity" evidence="1">
    <location>
        <begin position="171"/>
        <end position="182"/>
    </location>
</feature>
<feature type="region of interest" description="Disordered" evidence="1">
    <location>
        <begin position="1"/>
        <end position="56"/>
    </location>
</feature>
<gene>
    <name evidence="3" type="ORF">ACHAWU_005944</name>
</gene>
<feature type="region of interest" description="Disordered" evidence="1">
    <location>
        <begin position="771"/>
        <end position="817"/>
    </location>
</feature>
<feature type="region of interest" description="Disordered" evidence="1">
    <location>
        <begin position="289"/>
        <end position="351"/>
    </location>
</feature>
<dbReference type="EMBL" id="JALLBG020000186">
    <property type="protein sequence ID" value="KAL3760409.1"/>
    <property type="molecule type" value="Genomic_DNA"/>
</dbReference>
<feature type="transmembrane region" description="Helical" evidence="2">
    <location>
        <begin position="648"/>
        <end position="670"/>
    </location>
</feature>
<accession>A0ABD3MCP6</accession>
<feature type="region of interest" description="Disordered" evidence="1">
    <location>
        <begin position="728"/>
        <end position="748"/>
    </location>
</feature>
<feature type="compositionally biased region" description="Basic and acidic residues" evidence="1">
    <location>
        <begin position="342"/>
        <end position="351"/>
    </location>
</feature>
<evidence type="ECO:0000313" key="4">
    <source>
        <dbReference type="Proteomes" id="UP001530293"/>
    </source>
</evidence>
<keyword evidence="2" id="KW-1133">Transmembrane helix</keyword>
<organism evidence="3 4">
    <name type="scientific">Discostella pseudostelligera</name>
    <dbReference type="NCBI Taxonomy" id="259834"/>
    <lineage>
        <taxon>Eukaryota</taxon>
        <taxon>Sar</taxon>
        <taxon>Stramenopiles</taxon>
        <taxon>Ochrophyta</taxon>
        <taxon>Bacillariophyta</taxon>
        <taxon>Coscinodiscophyceae</taxon>
        <taxon>Thalassiosirophycidae</taxon>
        <taxon>Stephanodiscales</taxon>
        <taxon>Stephanodiscaceae</taxon>
        <taxon>Discostella</taxon>
    </lineage>
</organism>
<feature type="transmembrane region" description="Helical" evidence="2">
    <location>
        <begin position="599"/>
        <end position="617"/>
    </location>
</feature>
<feature type="region of interest" description="Disordered" evidence="1">
    <location>
        <begin position="487"/>
        <end position="507"/>
    </location>
</feature>
<feature type="compositionally biased region" description="Polar residues" evidence="1">
    <location>
        <begin position="16"/>
        <end position="32"/>
    </location>
</feature>
<dbReference type="AlphaFoldDB" id="A0ABD3MCP6"/>